<organism evidence="1 2">
    <name type="scientific">Ciceribacter sichuanensis</name>
    <dbReference type="NCBI Taxonomy" id="2949647"/>
    <lineage>
        <taxon>Bacteria</taxon>
        <taxon>Pseudomonadati</taxon>
        <taxon>Pseudomonadota</taxon>
        <taxon>Alphaproteobacteria</taxon>
        <taxon>Hyphomicrobiales</taxon>
        <taxon>Rhizobiaceae</taxon>
        <taxon>Ciceribacter</taxon>
    </lineage>
</organism>
<accession>A0AAJ1F3F8</accession>
<sequence>MNQAVLTAIQEICGDLEEADIVRIMNLFYDIVAPYMTTPRHVARYQNAISVTWPAVAGEVSLADFIALEGLRLYEPGLFRAIRSRKEEACGVSNHHNGNQNHEDRLKPFLDDVPVSRHDLAKVALQRLFPRLENMGYGGDWISRWDAERRVCIEAHFDTYFRLTLSDETLPTKIIEEMAKRADDSDFIKATMRTAAKTIRRSGKSMVPVYLDELTTHAASVDKEKVTAFLGALFEIHDEIDLDVDAERGFSGMANTSLRYHWLLRRVTRERFTPEERSNILVAAIQNAALGWLVDFASSAIGDHEEERKQGPKPNEDCLVQTSAIEPVRQLALDTIRTAAANGSLIGHQDLVYVLYRWRDLLGGDPTEVREWTGARILEDPSLVALARDFTGRSWSMGMGGFGSLGDRVSKATVVAQISDDTEIIDTEAFRARLEEISAGGKLDQDDLETVQTLLDAWDRKRAGKEGLFDR</sequence>
<reference evidence="1" key="1">
    <citation type="submission" date="2022-06" db="EMBL/GenBank/DDBJ databases">
        <authorList>
            <person name="Sun Q."/>
        </authorList>
    </citation>
    <scope>NUCLEOTIDE SEQUENCE</scope>
    <source>
        <strain evidence="1">S101</strain>
    </source>
</reference>
<protein>
    <submittedName>
        <fullName evidence="1">Uncharacterized protein</fullName>
    </submittedName>
</protein>
<dbReference type="Proteomes" id="UP001155380">
    <property type="component" value="Unassembled WGS sequence"/>
</dbReference>
<dbReference type="EMBL" id="JAMXLX010000001">
    <property type="protein sequence ID" value="MCO5955490.1"/>
    <property type="molecule type" value="Genomic_DNA"/>
</dbReference>
<dbReference type="AlphaFoldDB" id="A0AAJ1F3F8"/>
<evidence type="ECO:0000313" key="1">
    <source>
        <dbReference type="EMBL" id="MCO5955490.1"/>
    </source>
</evidence>
<name>A0AAJ1F3F8_9HYPH</name>
<gene>
    <name evidence="1" type="ORF">NBH21_01790</name>
</gene>
<proteinExistence type="predicted"/>
<comment type="caution">
    <text evidence="1">The sequence shown here is derived from an EMBL/GenBank/DDBJ whole genome shotgun (WGS) entry which is preliminary data.</text>
</comment>
<evidence type="ECO:0000313" key="2">
    <source>
        <dbReference type="Proteomes" id="UP001155380"/>
    </source>
</evidence>
<dbReference type="RefSeq" id="WP_250912246.1">
    <property type="nucleotide sequence ID" value="NZ_JAMXLX010000001.1"/>
</dbReference>